<dbReference type="Gene3D" id="1.10.443.10">
    <property type="entry name" value="Intergrase catalytic core"/>
    <property type="match status" value="1"/>
</dbReference>
<proteinExistence type="predicted"/>
<dbReference type="AlphaFoldDB" id="A0A833DRS0"/>
<dbReference type="InterPro" id="IPR011010">
    <property type="entry name" value="DNA_brk_join_enz"/>
</dbReference>
<dbReference type="SUPFAM" id="SSF56349">
    <property type="entry name" value="DNA breaking-rejoining enzymes"/>
    <property type="match status" value="1"/>
</dbReference>
<dbReference type="GO" id="GO:0015074">
    <property type="term" value="P:DNA integration"/>
    <property type="evidence" value="ECO:0007669"/>
    <property type="project" value="InterPro"/>
</dbReference>
<sequence>MDNKREKWDMGLEYMKTFKMFLDEFKNIQSKEILYKKDLKKYAYLIIFLIQIKNGCRVGEAVDGVLWFYENRNKINWNDTVVGWAKIEKLKKEEYRKITLPKAITKRDLEKVEPILKDLKNVKKPSIRLSNWLKRHYGINTHSLRYAFITYHAEMNTPAQIIAKMTGHKNLNYIIHYTQQRVADKILLNTPEPEE</sequence>
<name>A0A833DRS0_9EURY</name>
<evidence type="ECO:0000256" key="1">
    <source>
        <dbReference type="ARBA" id="ARBA00023172"/>
    </source>
</evidence>
<comment type="caution">
    <text evidence="2">The sequence shown here is derived from an EMBL/GenBank/DDBJ whole genome shotgun (WGS) entry which is preliminary data.</text>
</comment>
<evidence type="ECO:0000313" key="2">
    <source>
        <dbReference type="EMBL" id="HIP17481.1"/>
    </source>
</evidence>
<dbReference type="InterPro" id="IPR013762">
    <property type="entry name" value="Integrase-like_cat_sf"/>
</dbReference>
<keyword evidence="1" id="KW-0233">DNA recombination</keyword>
<evidence type="ECO:0000313" key="3">
    <source>
        <dbReference type="Proteomes" id="UP000605144"/>
    </source>
</evidence>
<accession>A0A833DRS0</accession>
<dbReference type="Proteomes" id="UP000605144">
    <property type="component" value="Unassembled WGS sequence"/>
</dbReference>
<dbReference type="EMBL" id="DQSV01000083">
    <property type="protein sequence ID" value="HIP17481.1"/>
    <property type="molecule type" value="Genomic_DNA"/>
</dbReference>
<dbReference type="GO" id="GO:0006310">
    <property type="term" value="P:DNA recombination"/>
    <property type="evidence" value="ECO:0007669"/>
    <property type="project" value="UniProtKB-KW"/>
</dbReference>
<reference evidence="2" key="1">
    <citation type="journal article" date="2020" name="ISME J.">
        <title>Gammaproteobacteria mediating utilization of methyl-, sulfur- and petroleum organic compounds in deep ocean hydrothermal plumes.</title>
        <authorList>
            <person name="Zhou Z."/>
            <person name="Liu Y."/>
            <person name="Pan J."/>
            <person name="Cron B.R."/>
            <person name="Toner B.M."/>
            <person name="Anantharaman K."/>
            <person name="Breier J.A."/>
            <person name="Dick G.J."/>
            <person name="Li M."/>
        </authorList>
    </citation>
    <scope>NUCLEOTIDE SEQUENCE</scope>
    <source>
        <strain evidence="2">SZUA-1385</strain>
    </source>
</reference>
<protein>
    <submittedName>
        <fullName evidence="2">Integrase</fullName>
    </submittedName>
</protein>
<gene>
    <name evidence="2" type="ORF">EYG76_04190</name>
</gene>
<organism evidence="2 3">
    <name type="scientific">Methanothermococcus okinawensis</name>
    <dbReference type="NCBI Taxonomy" id="155863"/>
    <lineage>
        <taxon>Archaea</taxon>
        <taxon>Methanobacteriati</taxon>
        <taxon>Methanobacteriota</taxon>
        <taxon>Methanomada group</taxon>
        <taxon>Methanococci</taxon>
        <taxon>Methanococcales</taxon>
        <taxon>Methanococcaceae</taxon>
        <taxon>Methanothermococcus</taxon>
    </lineage>
</organism>
<dbReference type="GO" id="GO:0003677">
    <property type="term" value="F:DNA binding"/>
    <property type="evidence" value="ECO:0007669"/>
    <property type="project" value="InterPro"/>
</dbReference>